<evidence type="ECO:0000256" key="7">
    <source>
        <dbReference type="ARBA" id="ARBA00023140"/>
    </source>
</evidence>
<evidence type="ECO:0000256" key="4">
    <source>
        <dbReference type="ARBA" id="ARBA00022490"/>
    </source>
</evidence>
<comment type="similarity">
    <text evidence="3">Belongs to the peroxisomal targeting signal receptor family.</text>
</comment>
<dbReference type="eggNOG" id="KOG1125">
    <property type="taxonomic scope" value="Eukaryota"/>
</dbReference>
<dbReference type="GO" id="GO:0005778">
    <property type="term" value="C:peroxisomal membrane"/>
    <property type="evidence" value="ECO:0007669"/>
    <property type="project" value="TreeGrafter"/>
</dbReference>
<dbReference type="GO" id="GO:0016560">
    <property type="term" value="P:protein import into peroxisome matrix, docking"/>
    <property type="evidence" value="ECO:0007669"/>
    <property type="project" value="TreeGrafter"/>
</dbReference>
<proteinExistence type="inferred from homology"/>
<feature type="compositionally biased region" description="Low complexity" evidence="9">
    <location>
        <begin position="169"/>
        <end position="186"/>
    </location>
</feature>
<dbReference type="PROSITE" id="PS50005">
    <property type="entry name" value="TPR"/>
    <property type="match status" value="3"/>
</dbReference>
<feature type="compositionally biased region" description="Polar residues" evidence="9">
    <location>
        <begin position="130"/>
        <end position="155"/>
    </location>
</feature>
<comment type="subcellular location">
    <subcellularLocation>
        <location evidence="2">Cytoplasm</location>
    </subcellularLocation>
    <subcellularLocation>
        <location evidence="1">Peroxisome</location>
    </subcellularLocation>
</comment>
<dbReference type="InParanoid" id="K1V3S2"/>
<organism evidence="10 11">
    <name type="scientific">Trichosporon asahii var. asahii (strain CBS 8904)</name>
    <name type="common">Yeast</name>
    <dbReference type="NCBI Taxonomy" id="1220162"/>
    <lineage>
        <taxon>Eukaryota</taxon>
        <taxon>Fungi</taxon>
        <taxon>Dikarya</taxon>
        <taxon>Basidiomycota</taxon>
        <taxon>Agaricomycotina</taxon>
        <taxon>Tremellomycetes</taxon>
        <taxon>Trichosporonales</taxon>
        <taxon>Trichosporonaceae</taxon>
        <taxon>Trichosporon</taxon>
    </lineage>
</organism>
<dbReference type="SMART" id="SM00028">
    <property type="entry name" value="TPR"/>
    <property type="match status" value="4"/>
</dbReference>
<dbReference type="PANTHER" id="PTHR10130:SF0">
    <property type="entry name" value="GH08708P"/>
    <property type="match status" value="1"/>
</dbReference>
<evidence type="ECO:0000256" key="5">
    <source>
        <dbReference type="ARBA" id="ARBA00022737"/>
    </source>
</evidence>
<keyword evidence="7" id="KW-0576">Peroxisome</keyword>
<feature type="region of interest" description="Disordered" evidence="9">
    <location>
        <begin position="78"/>
        <end position="210"/>
    </location>
</feature>
<dbReference type="GO" id="GO:0005052">
    <property type="term" value="F:peroxisome matrix targeting signal-1 binding"/>
    <property type="evidence" value="ECO:0007669"/>
    <property type="project" value="TreeGrafter"/>
</dbReference>
<gene>
    <name evidence="10" type="ORF">A1Q2_07096</name>
</gene>
<feature type="region of interest" description="Disordered" evidence="9">
    <location>
        <begin position="32"/>
        <end position="63"/>
    </location>
</feature>
<sequence length="814" mass="88882">MSNFLGGSAVECGPSNALKDVGALVERDYGAQRDRYAPTAGPSAGPSAFRSRPQQQQAGPAPNQAFDLSQLRSHLPAQPQQPVHYAPQHANQSQAGPALAPQGHAGQNWADGFTADKGKSREWGNEFETSRGSPLQATPRTASPSVAPWQRQNVVSPGPSMYHSPMPYQPMFQQTTHQHMMHQYQPAPQRMREPTHAPPPIPQEKQATQSPDIVKAYEAELVEERQELESRADIPQDELARTAQALVDQLKEENLMKSDPKLANSEFVRLLRGLGSGDIKVQEGDQNAVGDEVVGDGAKFVNSAGADWAADFMSTEDFGKSASEAGLQQTWERGVQDNIAMRDGMGATQQRRKSVHFDEDKPMVADTHVAGAGQDWEEQLDDDDFDTELLRHFNGGPRVHETQPTIAETQQNEMWEHAETDWDEMIRQHSQPPAPEEYLFHRSNPYANGGPIVREMSPTTMGVLELEAAVQQSPRDGSAWFALGLKQQENERDDAAIRALARAVQLEPDMRSAYLALAVSYTNEARDELAMSALEKWIELGGGGVNETPGLTVQERQGRIIERLIDIARQRPDDLDPDVQVALGVLFNSSEEYHKAEDCFTAALEARPDDWVLYNRLGATLANSGRSHEAIKFYHRALALHPNFVRAQFNLGISYINLAQYRLAAQCILDAIRLQHADITEGYGEGYGEGVPSVKGVTSDALWSTLRMACLHLQRPDYRGLSSEGEGAAAAASAAAAVTEAMQEHAAAKQAAASAAAAAWDNDGDVNMDGPVYPSPAERAAAAAQRGLEAKRRAARASVAVAHGLSESDDWHSL</sequence>
<feature type="repeat" description="TPR" evidence="8">
    <location>
        <begin position="477"/>
        <end position="510"/>
    </location>
</feature>
<dbReference type="Proteomes" id="UP000006757">
    <property type="component" value="Unassembled WGS sequence"/>
</dbReference>
<comment type="caution">
    <text evidence="10">The sequence shown here is derived from an EMBL/GenBank/DDBJ whole genome shotgun (WGS) entry which is preliminary data.</text>
</comment>
<dbReference type="OrthoDB" id="10006023at2759"/>
<dbReference type="InterPro" id="IPR011990">
    <property type="entry name" value="TPR-like_helical_dom_sf"/>
</dbReference>
<evidence type="ECO:0000313" key="10">
    <source>
        <dbReference type="EMBL" id="EKC98604.1"/>
    </source>
</evidence>
<dbReference type="OMA" id="YTNENDR"/>
<dbReference type="EMBL" id="AMBO01000386">
    <property type="protein sequence ID" value="EKC98604.1"/>
    <property type="molecule type" value="Genomic_DNA"/>
</dbReference>
<accession>K1V3S2</accession>
<keyword evidence="6 8" id="KW-0802">TPR repeat</keyword>
<feature type="repeat" description="TPR" evidence="8">
    <location>
        <begin position="577"/>
        <end position="610"/>
    </location>
</feature>
<dbReference type="SUPFAM" id="SSF48452">
    <property type="entry name" value="TPR-like"/>
    <property type="match status" value="1"/>
</dbReference>
<protein>
    <submittedName>
        <fullName evidence="10">Peroxisome targeting sequence binding protein</fullName>
    </submittedName>
</protein>
<dbReference type="Gene3D" id="1.25.40.10">
    <property type="entry name" value="Tetratricopeptide repeat domain"/>
    <property type="match status" value="1"/>
</dbReference>
<dbReference type="GO" id="GO:0005829">
    <property type="term" value="C:cytosol"/>
    <property type="evidence" value="ECO:0007669"/>
    <property type="project" value="TreeGrafter"/>
</dbReference>
<evidence type="ECO:0000256" key="2">
    <source>
        <dbReference type="ARBA" id="ARBA00004496"/>
    </source>
</evidence>
<dbReference type="PANTHER" id="PTHR10130">
    <property type="entry name" value="PEROXISOMAL TARGETING SIGNAL 1 RECEPTOR PEX5"/>
    <property type="match status" value="1"/>
</dbReference>
<dbReference type="InterPro" id="IPR019734">
    <property type="entry name" value="TPR_rpt"/>
</dbReference>
<feature type="compositionally biased region" description="Low complexity" evidence="9">
    <location>
        <begin position="37"/>
        <end position="63"/>
    </location>
</feature>
<feature type="compositionally biased region" description="Basic and acidic residues" evidence="9">
    <location>
        <begin position="114"/>
        <end position="124"/>
    </location>
</feature>
<evidence type="ECO:0000256" key="3">
    <source>
        <dbReference type="ARBA" id="ARBA00005348"/>
    </source>
</evidence>
<evidence type="ECO:0000256" key="8">
    <source>
        <dbReference type="PROSITE-ProRule" id="PRU00339"/>
    </source>
</evidence>
<dbReference type="InterPro" id="IPR024111">
    <property type="entry name" value="PEX5/PEX5L"/>
</dbReference>
<evidence type="ECO:0000256" key="1">
    <source>
        <dbReference type="ARBA" id="ARBA00004275"/>
    </source>
</evidence>
<dbReference type="HOGENOM" id="CLU_013516_2_0_1"/>
<dbReference type="STRING" id="1220162.K1V3S2"/>
<keyword evidence="5" id="KW-0677">Repeat</keyword>
<evidence type="ECO:0000256" key="6">
    <source>
        <dbReference type="ARBA" id="ARBA00022803"/>
    </source>
</evidence>
<evidence type="ECO:0000313" key="11">
    <source>
        <dbReference type="Proteomes" id="UP000006757"/>
    </source>
</evidence>
<dbReference type="AlphaFoldDB" id="K1V3S2"/>
<keyword evidence="4" id="KW-0963">Cytoplasm</keyword>
<name>K1V3S2_TRIAC</name>
<feature type="repeat" description="TPR" evidence="8">
    <location>
        <begin position="611"/>
        <end position="644"/>
    </location>
</feature>
<reference evidence="10 11" key="1">
    <citation type="journal article" date="2012" name="Eukaryot. Cell">
        <title>Genome sequence of the Trichosporon asahii environmental strain CBS 8904.</title>
        <authorList>
            <person name="Yang R.Y."/>
            <person name="Li H.T."/>
            <person name="Zhu H."/>
            <person name="Zhou G.P."/>
            <person name="Wang M."/>
            <person name="Wang L."/>
        </authorList>
    </citation>
    <scope>NUCLEOTIDE SEQUENCE [LARGE SCALE GENOMIC DNA]</scope>
    <source>
        <strain evidence="10 11">CBS 8904</strain>
    </source>
</reference>
<keyword evidence="11" id="KW-1185">Reference proteome</keyword>
<evidence type="ECO:0000256" key="9">
    <source>
        <dbReference type="SAM" id="MobiDB-lite"/>
    </source>
</evidence>
<dbReference type="Pfam" id="PF13431">
    <property type="entry name" value="TPR_17"/>
    <property type="match status" value="1"/>
</dbReference>